<dbReference type="PIRSF" id="PIRSF000097">
    <property type="entry name" value="AKR"/>
    <property type="match status" value="1"/>
</dbReference>
<evidence type="ECO:0000256" key="2">
    <source>
        <dbReference type="ARBA" id="ARBA00022857"/>
    </source>
</evidence>
<dbReference type="SUPFAM" id="SSF51430">
    <property type="entry name" value="NAD(P)-linked oxidoreductase"/>
    <property type="match status" value="1"/>
</dbReference>
<dbReference type="PROSITE" id="PS00062">
    <property type="entry name" value="ALDOKETO_REDUCTASE_2"/>
    <property type="match status" value="1"/>
</dbReference>
<dbReference type="InterPro" id="IPR018170">
    <property type="entry name" value="Aldo/ket_reductase_CS"/>
</dbReference>
<dbReference type="AlphaFoldDB" id="A0ABD6D9M4"/>
<protein>
    <submittedName>
        <fullName evidence="5">Aldo/keto reductase</fullName>
    </submittedName>
</protein>
<dbReference type="EMBL" id="JBHUDM010000004">
    <property type="protein sequence ID" value="MFD1642922.1"/>
    <property type="molecule type" value="Genomic_DNA"/>
</dbReference>
<organism evidence="5 6">
    <name type="scientific">Halohasta litorea</name>
    <dbReference type="NCBI Taxonomy" id="869891"/>
    <lineage>
        <taxon>Archaea</taxon>
        <taxon>Methanobacteriati</taxon>
        <taxon>Methanobacteriota</taxon>
        <taxon>Stenosarchaea group</taxon>
        <taxon>Halobacteria</taxon>
        <taxon>Halobacteriales</taxon>
        <taxon>Haloferacaceae</taxon>
        <taxon>Halohasta</taxon>
    </lineage>
</organism>
<dbReference type="Proteomes" id="UP001597052">
    <property type="component" value="Unassembled WGS sequence"/>
</dbReference>
<name>A0ABD6D9M4_9EURY</name>
<evidence type="ECO:0000313" key="5">
    <source>
        <dbReference type="EMBL" id="MFD1642922.1"/>
    </source>
</evidence>
<reference evidence="5 6" key="1">
    <citation type="journal article" date="2019" name="Int. J. Syst. Evol. Microbiol.">
        <title>The Global Catalogue of Microorganisms (GCM) 10K type strain sequencing project: providing services to taxonomists for standard genome sequencing and annotation.</title>
        <authorList>
            <consortium name="The Broad Institute Genomics Platform"/>
            <consortium name="The Broad Institute Genome Sequencing Center for Infectious Disease"/>
            <person name="Wu L."/>
            <person name="Ma J."/>
        </authorList>
    </citation>
    <scope>NUCLEOTIDE SEQUENCE [LARGE SCALE GENOMIC DNA]</scope>
    <source>
        <strain evidence="5 6">CGMCC 1.10593</strain>
    </source>
</reference>
<keyword evidence="3" id="KW-0560">Oxidoreductase</keyword>
<dbReference type="PROSITE" id="PS00798">
    <property type="entry name" value="ALDOKETO_REDUCTASE_1"/>
    <property type="match status" value="1"/>
</dbReference>
<keyword evidence="2" id="KW-0521">NADP</keyword>
<sequence length="277" mass="31324">MTSVPTRTLPSGDEIPLVGFGTYDIDPENTTEAVRTALEAGYRHIDCAEGYGNEREVGEALAAYDREELFVTSKVVPKHLHYESLLSACRDSLDRLGTDYLDLYQIHWPNPAVSLRETLSAMARLVEEGLVRNIGVSNFTAYQLMFARRISDVPIAMNQVELHPWFKQAELRAYATDHDVPLAAAAPLARTAVFDEPVILELAEQYDKTPAQIVIRWQVQNGIVTIPRSTTPDHIRSNLAVTDWELDEADMDRIEAIDRRERQYMIDPSHPRYGISQ</sequence>
<dbReference type="PANTHER" id="PTHR43827">
    <property type="entry name" value="2,5-DIKETO-D-GLUCONIC ACID REDUCTASE"/>
    <property type="match status" value="1"/>
</dbReference>
<comment type="caution">
    <text evidence="5">The sequence shown here is derived from an EMBL/GenBank/DDBJ whole genome shotgun (WGS) entry which is preliminary data.</text>
</comment>
<dbReference type="PRINTS" id="PR00069">
    <property type="entry name" value="ALDKETRDTASE"/>
</dbReference>
<proteinExistence type="inferred from homology"/>
<dbReference type="Pfam" id="PF00248">
    <property type="entry name" value="Aldo_ket_red"/>
    <property type="match status" value="1"/>
</dbReference>
<dbReference type="PANTHER" id="PTHR43827:SF3">
    <property type="entry name" value="NADP-DEPENDENT OXIDOREDUCTASE DOMAIN-CONTAINING PROTEIN"/>
    <property type="match status" value="1"/>
</dbReference>
<keyword evidence="6" id="KW-1185">Reference proteome</keyword>
<accession>A0ABD6D9M4</accession>
<dbReference type="FunFam" id="3.20.20.100:FF:000002">
    <property type="entry name" value="2,5-diketo-D-gluconic acid reductase A"/>
    <property type="match status" value="1"/>
</dbReference>
<evidence type="ECO:0000256" key="3">
    <source>
        <dbReference type="ARBA" id="ARBA00023002"/>
    </source>
</evidence>
<dbReference type="InterPro" id="IPR020471">
    <property type="entry name" value="AKR"/>
</dbReference>
<evidence type="ECO:0000259" key="4">
    <source>
        <dbReference type="Pfam" id="PF00248"/>
    </source>
</evidence>
<dbReference type="InterPro" id="IPR036812">
    <property type="entry name" value="NAD(P)_OxRdtase_dom_sf"/>
</dbReference>
<comment type="similarity">
    <text evidence="1">Belongs to the aldo/keto reductase family.</text>
</comment>
<feature type="domain" description="NADP-dependent oxidoreductase" evidence="4">
    <location>
        <begin position="21"/>
        <end position="258"/>
    </location>
</feature>
<dbReference type="GO" id="GO:0016616">
    <property type="term" value="F:oxidoreductase activity, acting on the CH-OH group of donors, NAD or NADP as acceptor"/>
    <property type="evidence" value="ECO:0007669"/>
    <property type="project" value="UniProtKB-ARBA"/>
</dbReference>
<evidence type="ECO:0000313" key="6">
    <source>
        <dbReference type="Proteomes" id="UP001597052"/>
    </source>
</evidence>
<dbReference type="Gene3D" id="3.20.20.100">
    <property type="entry name" value="NADP-dependent oxidoreductase domain"/>
    <property type="match status" value="1"/>
</dbReference>
<gene>
    <name evidence="5" type="ORF">ACFSBW_13685</name>
</gene>
<dbReference type="InterPro" id="IPR023210">
    <property type="entry name" value="NADP_OxRdtase_dom"/>
</dbReference>
<dbReference type="RefSeq" id="WP_256396549.1">
    <property type="nucleotide sequence ID" value="NZ_JANHDJ010000004.1"/>
</dbReference>
<evidence type="ECO:0000256" key="1">
    <source>
        <dbReference type="ARBA" id="ARBA00007905"/>
    </source>
</evidence>